<keyword evidence="3" id="KW-1185">Reference proteome</keyword>
<evidence type="ECO:0000313" key="2">
    <source>
        <dbReference type="EMBL" id="PWZ01469.1"/>
    </source>
</evidence>
<feature type="compositionally biased region" description="Polar residues" evidence="1">
    <location>
        <begin position="36"/>
        <end position="53"/>
    </location>
</feature>
<proteinExistence type="predicted"/>
<dbReference type="Proteomes" id="UP000246740">
    <property type="component" value="Unassembled WGS sequence"/>
</dbReference>
<dbReference type="PANTHER" id="PTHR14303">
    <property type="entry name" value="DNA POLYMERASE DELTA SUBUNIT 4"/>
    <property type="match status" value="1"/>
</dbReference>
<gene>
    <name evidence="2" type="ORF">BCV70DRAFT_210682</name>
</gene>
<dbReference type="GO" id="GO:0006261">
    <property type="term" value="P:DNA-templated DNA replication"/>
    <property type="evidence" value="ECO:0007669"/>
    <property type="project" value="TreeGrafter"/>
</dbReference>
<dbReference type="Pfam" id="PF04081">
    <property type="entry name" value="DNA_pol_delta_4"/>
    <property type="match status" value="1"/>
</dbReference>
<feature type="region of interest" description="Disordered" evidence="1">
    <location>
        <begin position="1"/>
        <end position="73"/>
    </location>
</feature>
<feature type="compositionally biased region" description="Basic and acidic residues" evidence="1">
    <location>
        <begin position="54"/>
        <end position="68"/>
    </location>
</feature>
<protein>
    <recommendedName>
        <fullName evidence="4">DNA polymerase delta subunit 4</fullName>
    </recommendedName>
</protein>
<sequence length="170" mass="19204">MLPKTQQNRLRFRAQSKPKSSFSTLAKDAAGVKSQKLLSSRTTPTAQNSSSLRAENKANSKVPTKEAGSDLPVLDVDDGRWDALWRKTKKQLNAPPSKTIHIDHENRVEQMLRVFDLDPSYGPCMGLSRLERWHRAHDLELNPPQEIFDILNTRQGVQTYATNIFTAHGL</sequence>
<dbReference type="GO" id="GO:0003887">
    <property type="term" value="F:DNA-directed DNA polymerase activity"/>
    <property type="evidence" value="ECO:0007669"/>
    <property type="project" value="TreeGrafter"/>
</dbReference>
<evidence type="ECO:0000256" key="1">
    <source>
        <dbReference type="SAM" id="MobiDB-lite"/>
    </source>
</evidence>
<dbReference type="STRING" id="1882483.A0A317XVV0"/>
<dbReference type="InterPro" id="IPR007218">
    <property type="entry name" value="DNA_pol_delta_4"/>
</dbReference>
<organism evidence="2 3">
    <name type="scientific">Testicularia cyperi</name>
    <dbReference type="NCBI Taxonomy" id="1882483"/>
    <lineage>
        <taxon>Eukaryota</taxon>
        <taxon>Fungi</taxon>
        <taxon>Dikarya</taxon>
        <taxon>Basidiomycota</taxon>
        <taxon>Ustilaginomycotina</taxon>
        <taxon>Ustilaginomycetes</taxon>
        <taxon>Ustilaginales</taxon>
        <taxon>Anthracoideaceae</taxon>
        <taxon>Testicularia</taxon>
    </lineage>
</organism>
<dbReference type="AlphaFoldDB" id="A0A317XVV0"/>
<dbReference type="PANTHER" id="PTHR14303:SF0">
    <property type="entry name" value="DNA POLYMERASE DELTA SUBUNIT 4"/>
    <property type="match status" value="1"/>
</dbReference>
<accession>A0A317XVV0</accession>
<dbReference type="InParanoid" id="A0A317XVV0"/>
<name>A0A317XVV0_9BASI</name>
<evidence type="ECO:0000313" key="3">
    <source>
        <dbReference type="Proteomes" id="UP000246740"/>
    </source>
</evidence>
<dbReference type="FunCoup" id="A0A317XVV0">
    <property type="interactions" value="69"/>
</dbReference>
<reference evidence="2 3" key="1">
    <citation type="journal article" date="2018" name="Mol. Biol. Evol.">
        <title>Broad Genomic Sampling Reveals a Smut Pathogenic Ancestry of the Fungal Clade Ustilaginomycotina.</title>
        <authorList>
            <person name="Kijpornyongpan T."/>
            <person name="Mondo S.J."/>
            <person name="Barry K."/>
            <person name="Sandor L."/>
            <person name="Lee J."/>
            <person name="Lipzen A."/>
            <person name="Pangilinan J."/>
            <person name="LaButti K."/>
            <person name="Hainaut M."/>
            <person name="Henrissat B."/>
            <person name="Grigoriev I.V."/>
            <person name="Spatafora J.W."/>
            <person name="Aime M.C."/>
        </authorList>
    </citation>
    <scope>NUCLEOTIDE SEQUENCE [LARGE SCALE GENOMIC DNA]</scope>
    <source>
        <strain evidence="2 3">MCA 3645</strain>
    </source>
</reference>
<dbReference type="GO" id="GO:0000731">
    <property type="term" value="P:DNA synthesis involved in DNA repair"/>
    <property type="evidence" value="ECO:0007669"/>
    <property type="project" value="InterPro"/>
</dbReference>
<dbReference type="GO" id="GO:0043625">
    <property type="term" value="C:delta DNA polymerase complex"/>
    <property type="evidence" value="ECO:0007669"/>
    <property type="project" value="TreeGrafter"/>
</dbReference>
<dbReference type="OrthoDB" id="337486at2759"/>
<evidence type="ECO:0008006" key="4">
    <source>
        <dbReference type="Google" id="ProtNLM"/>
    </source>
</evidence>
<dbReference type="EMBL" id="KZ819190">
    <property type="protein sequence ID" value="PWZ01469.1"/>
    <property type="molecule type" value="Genomic_DNA"/>
</dbReference>